<sequence>MLNLIEVFDAMRLDLPTGHVVWTGLTGTRTALKRDGFEIDPKRPAYCPGEWLDERGYLDSELARAHPRPWGI</sequence>
<proteinExistence type="predicted"/>
<keyword evidence="2" id="KW-1185">Reference proteome</keyword>
<name>A0A7S9CZX7_9BRAD</name>
<organism evidence="1 2">
    <name type="scientific">Bradyrhizobium commune</name>
    <dbReference type="NCBI Taxonomy" id="83627"/>
    <lineage>
        <taxon>Bacteria</taxon>
        <taxon>Pseudomonadati</taxon>
        <taxon>Pseudomonadota</taxon>
        <taxon>Alphaproteobacteria</taxon>
        <taxon>Hyphomicrobiales</taxon>
        <taxon>Nitrobacteraceae</taxon>
        <taxon>Bradyrhizobium</taxon>
    </lineage>
</organism>
<dbReference type="EMBL" id="CP061379">
    <property type="protein sequence ID" value="QPF88641.1"/>
    <property type="molecule type" value="Genomic_DNA"/>
</dbReference>
<dbReference type="AlphaFoldDB" id="A0A7S9CZX7"/>
<reference evidence="1 2" key="1">
    <citation type="submission" date="2020-09" db="EMBL/GenBank/DDBJ databases">
        <title>Complete genomes of bradyrhizobia occurring on native shrubby legumes in Australia.</title>
        <authorList>
            <person name="Lafay B."/>
        </authorList>
    </citation>
    <scope>NUCLEOTIDE SEQUENCE [LARGE SCALE GENOMIC DNA]</scope>
    <source>
        <strain evidence="1 2">BDV5040</strain>
    </source>
</reference>
<gene>
    <name evidence="1" type="ORF">IC761_19090</name>
</gene>
<dbReference type="Proteomes" id="UP000594621">
    <property type="component" value="Chromosome"/>
</dbReference>
<accession>A0A7S9CZX7</accession>
<evidence type="ECO:0000313" key="1">
    <source>
        <dbReference type="EMBL" id="QPF88641.1"/>
    </source>
</evidence>
<evidence type="ECO:0000313" key="2">
    <source>
        <dbReference type="Proteomes" id="UP000594621"/>
    </source>
</evidence>
<protein>
    <submittedName>
        <fullName evidence="1">Uncharacterized protein</fullName>
    </submittedName>
</protein>
<dbReference type="RefSeq" id="WP_195798194.1">
    <property type="nucleotide sequence ID" value="NZ_CP061379.1"/>
</dbReference>
<dbReference type="KEGG" id="bcou:IC761_19090"/>